<dbReference type="Pfam" id="PF02810">
    <property type="entry name" value="SEC-C"/>
    <property type="match status" value="1"/>
</dbReference>
<evidence type="ECO:0000313" key="2">
    <source>
        <dbReference type="EMBL" id="SDS36185.1"/>
    </source>
</evidence>
<protein>
    <submittedName>
        <fullName evidence="2">SEC-C motif-containing protein</fullName>
    </submittedName>
</protein>
<dbReference type="AlphaFoldDB" id="A0A1H1RKE5"/>
<feature type="region of interest" description="Disordered" evidence="1">
    <location>
        <begin position="1"/>
        <end position="68"/>
    </location>
</feature>
<reference evidence="2 3" key="1">
    <citation type="submission" date="2016-10" db="EMBL/GenBank/DDBJ databases">
        <authorList>
            <person name="de Groot N.N."/>
        </authorList>
    </citation>
    <scope>NUCLEOTIDE SEQUENCE [LARGE SCALE GENOMIC DNA]</scope>
    <source>
        <strain evidence="2 3">LMG 26867</strain>
    </source>
</reference>
<feature type="compositionally biased region" description="Basic and acidic residues" evidence="1">
    <location>
        <begin position="46"/>
        <end position="60"/>
    </location>
</feature>
<organism evidence="2 3">
    <name type="scientific">Pseudomonas prosekii</name>
    <dbReference type="NCBI Taxonomy" id="1148509"/>
    <lineage>
        <taxon>Bacteria</taxon>
        <taxon>Pseudomonadati</taxon>
        <taxon>Pseudomonadota</taxon>
        <taxon>Gammaproteobacteria</taxon>
        <taxon>Pseudomonadales</taxon>
        <taxon>Pseudomonadaceae</taxon>
        <taxon>Pseudomonas</taxon>
    </lineage>
</organism>
<accession>A0A1H1RKE5</accession>
<dbReference type="RefSeq" id="WP_092272190.1">
    <property type="nucleotide sequence ID" value="NZ_JBJGXP010000001.1"/>
</dbReference>
<dbReference type="Gene3D" id="3.10.450.50">
    <property type="match status" value="1"/>
</dbReference>
<dbReference type="InterPro" id="IPR004027">
    <property type="entry name" value="SEC_C_motif"/>
</dbReference>
<name>A0A1H1RKE5_9PSED</name>
<dbReference type="EMBL" id="LT629762">
    <property type="protein sequence ID" value="SDS36185.1"/>
    <property type="molecule type" value="Genomic_DNA"/>
</dbReference>
<dbReference type="Proteomes" id="UP000198481">
    <property type="component" value="Chromosome I"/>
</dbReference>
<gene>
    <name evidence="2" type="ORF">SAMN05216222_1286</name>
</gene>
<evidence type="ECO:0000313" key="3">
    <source>
        <dbReference type="Proteomes" id="UP000198481"/>
    </source>
</evidence>
<proteinExistence type="predicted"/>
<dbReference type="STRING" id="1148509.SAMN05216222_1286"/>
<evidence type="ECO:0000256" key="1">
    <source>
        <dbReference type="SAM" id="MobiDB-lite"/>
    </source>
</evidence>
<dbReference type="SUPFAM" id="SSF103642">
    <property type="entry name" value="Sec-C motif"/>
    <property type="match status" value="1"/>
</dbReference>
<feature type="compositionally biased region" description="Basic and acidic residues" evidence="1">
    <location>
        <begin position="8"/>
        <end position="37"/>
    </location>
</feature>
<sequence>MTQQPHVHGPDCNHDHDHDAHAHDAHAHDHHAHDHGHVHGPNCGHAHQEPVRNALKDVGRNDPCPCGNGKKFKKCHGA</sequence>